<dbReference type="RefSeq" id="YP_009624047.1">
    <property type="nucleotide sequence ID" value="NC_042116.1"/>
</dbReference>
<dbReference type="Proteomes" id="UP000240931">
    <property type="component" value="Segment"/>
</dbReference>
<evidence type="ECO:0000313" key="3">
    <source>
        <dbReference type="Proteomes" id="UP000240931"/>
    </source>
</evidence>
<dbReference type="EMBL" id="LR596615">
    <property type="protein sequence ID" value="VUE36483.1"/>
    <property type="molecule type" value="Genomic_DNA"/>
</dbReference>
<accession>A0A2C9CXH3</accession>
<reference evidence="3" key="2">
    <citation type="submission" date="2017-10" db="EMBL/GenBank/DDBJ databases">
        <authorList>
            <person name="Skurnik M."/>
        </authorList>
    </citation>
    <scope>NUCLEOTIDE SEQUENCE [LARGE SCALE GENOMIC DNA]</scope>
</reference>
<dbReference type="KEGG" id="vg:40100855"/>
<proteinExistence type="predicted"/>
<sequence>MFLDEIKHVPFPSYKSLEKARTESSKSINPTTYDRYKKYHYPVGTEFRLAKAIDSLIVKIKKVIKYVS</sequence>
<dbReference type="OrthoDB" id="37258at10239"/>
<evidence type="ECO:0000313" key="2">
    <source>
        <dbReference type="EMBL" id="VUE36483.1"/>
    </source>
</evidence>
<reference evidence="2 4" key="3">
    <citation type="submission" date="2019-06" db="EMBL/GenBank/DDBJ databases">
        <authorList>
            <person name="Bower L."/>
            <person name="Leinonen R."/>
        </authorList>
    </citation>
    <scope>NUCLEOTIDE SEQUENCE [LARGE SCALE GENOMIC DNA]</scope>
</reference>
<organism evidence="1 3">
    <name type="scientific">Yersinia phage fHe-Yen9-04</name>
    <dbReference type="NCBI Taxonomy" id="2052742"/>
    <lineage>
        <taxon>Viruses</taxon>
        <taxon>Duplodnaviria</taxon>
        <taxon>Heunggongvirae</taxon>
        <taxon>Uroviricota</taxon>
        <taxon>Caudoviricetes</taxon>
        <taxon>Eneladusvirus</taxon>
        <taxon>Eneladusvirus Yen904</taxon>
    </lineage>
</organism>
<evidence type="ECO:0000313" key="4">
    <source>
        <dbReference type="Proteomes" id="UP000317227"/>
    </source>
</evidence>
<protein>
    <submittedName>
        <fullName evidence="1">Uncharacterized protein</fullName>
    </submittedName>
</protein>
<reference evidence="1" key="1">
    <citation type="submission" date="2017-10" db="EMBL/GenBank/DDBJ databases">
        <authorList>
            <person name="Banno H."/>
            <person name="Chua N.-H."/>
        </authorList>
    </citation>
    <scope>NUCLEOTIDE SEQUENCE [LARGE SCALE GENOMIC DNA]</scope>
</reference>
<dbReference type="Proteomes" id="UP000317227">
    <property type="component" value="Segment"/>
</dbReference>
<dbReference type="GeneID" id="40100855"/>
<dbReference type="EMBL" id="LT960551">
    <property type="protein sequence ID" value="SOK58714.1"/>
    <property type="molecule type" value="Genomic_DNA"/>
</dbReference>
<name>A0A2C9CXH3_9CAUD</name>
<keyword evidence="3" id="KW-1185">Reference proteome</keyword>
<gene>
    <name evidence="1" type="primary">g437</name>
</gene>
<evidence type="ECO:0000313" key="1">
    <source>
        <dbReference type="EMBL" id="SOK58714.1"/>
    </source>
</evidence>